<accession>A0A212JUM7</accession>
<organism evidence="7">
    <name type="scientific">uncultured Alphaproteobacteria bacterium</name>
    <dbReference type="NCBI Taxonomy" id="91750"/>
    <lineage>
        <taxon>Bacteria</taxon>
        <taxon>Pseudomonadati</taxon>
        <taxon>Pseudomonadota</taxon>
        <taxon>Alphaproteobacteria</taxon>
        <taxon>environmental samples</taxon>
    </lineage>
</organism>
<dbReference type="SUPFAM" id="SSF55874">
    <property type="entry name" value="ATPase domain of HSP90 chaperone/DNA topoisomerase II/histidine kinase"/>
    <property type="match status" value="1"/>
</dbReference>
<dbReference type="InterPro" id="IPR005467">
    <property type="entry name" value="His_kinase_dom"/>
</dbReference>
<evidence type="ECO:0000313" key="7">
    <source>
        <dbReference type="EMBL" id="SBW03068.1"/>
    </source>
</evidence>
<dbReference type="PROSITE" id="PS50109">
    <property type="entry name" value="HIS_KIN"/>
    <property type="match status" value="1"/>
</dbReference>
<evidence type="ECO:0000256" key="3">
    <source>
        <dbReference type="ARBA" id="ARBA00022679"/>
    </source>
</evidence>
<dbReference type="SMART" id="SM00388">
    <property type="entry name" value="HisKA"/>
    <property type="match status" value="1"/>
</dbReference>
<evidence type="ECO:0000256" key="2">
    <source>
        <dbReference type="ARBA" id="ARBA00012438"/>
    </source>
</evidence>
<keyword evidence="5" id="KW-0902">Two-component regulatory system</keyword>
<evidence type="ECO:0000256" key="1">
    <source>
        <dbReference type="ARBA" id="ARBA00000085"/>
    </source>
</evidence>
<dbReference type="AlphaFoldDB" id="A0A212JUM7"/>
<evidence type="ECO:0000259" key="6">
    <source>
        <dbReference type="PROSITE" id="PS50109"/>
    </source>
</evidence>
<comment type="catalytic activity">
    <reaction evidence="1">
        <text>ATP + protein L-histidine = ADP + protein N-phospho-L-histidine.</text>
        <dbReference type="EC" id="2.7.13.3"/>
    </reaction>
</comment>
<feature type="domain" description="Histidine kinase" evidence="6">
    <location>
        <begin position="27"/>
        <end position="228"/>
    </location>
</feature>
<reference evidence="7" key="1">
    <citation type="submission" date="2016-04" db="EMBL/GenBank/DDBJ databases">
        <authorList>
            <person name="Evans L.H."/>
            <person name="Alamgir A."/>
            <person name="Owens N."/>
            <person name="Weber N.D."/>
            <person name="Virtaneva K."/>
            <person name="Barbian K."/>
            <person name="Babar A."/>
            <person name="Rosenke K."/>
        </authorList>
    </citation>
    <scope>NUCLEOTIDE SEQUENCE</scope>
    <source>
        <strain evidence="7">86</strain>
    </source>
</reference>
<dbReference type="CDD" id="cd00075">
    <property type="entry name" value="HATPase"/>
    <property type="match status" value="1"/>
</dbReference>
<evidence type="ECO:0000256" key="4">
    <source>
        <dbReference type="ARBA" id="ARBA00022777"/>
    </source>
</evidence>
<dbReference type="PANTHER" id="PTHR43711:SF1">
    <property type="entry name" value="HISTIDINE KINASE 1"/>
    <property type="match status" value="1"/>
</dbReference>
<dbReference type="InterPro" id="IPR036890">
    <property type="entry name" value="HATPase_C_sf"/>
</dbReference>
<dbReference type="InterPro" id="IPR036097">
    <property type="entry name" value="HisK_dim/P_sf"/>
</dbReference>
<dbReference type="InterPro" id="IPR003661">
    <property type="entry name" value="HisK_dim/P_dom"/>
</dbReference>
<proteinExistence type="predicted"/>
<dbReference type="InterPro" id="IPR003594">
    <property type="entry name" value="HATPase_dom"/>
</dbReference>
<sequence>MAARRRSVIDEAETIAVPQPEEISPLVLAHELRSPLGAIQGLAGLIGTEAYGPLSDPRYREAARQIEDACRHMEALIADVVAASHREFGDDVLLEGEVDLSDLVASAQAWLQRDIVAAGVVVRARVSIQPVVVWGDARRLRQAVLNVLGNAVKYAPRGSRIAVEVGVSPEGVGITVVNDARAGDAISGGAGLGLYVTRRQMRLHGGELFLKRQPDGGVLVRLALPAARWVRGE</sequence>
<dbReference type="EC" id="2.7.13.3" evidence="2"/>
<dbReference type="PANTHER" id="PTHR43711">
    <property type="entry name" value="TWO-COMPONENT HISTIDINE KINASE"/>
    <property type="match status" value="1"/>
</dbReference>
<dbReference type="Pfam" id="PF02518">
    <property type="entry name" value="HATPase_c"/>
    <property type="match status" value="1"/>
</dbReference>
<dbReference type="CDD" id="cd00082">
    <property type="entry name" value="HisKA"/>
    <property type="match status" value="1"/>
</dbReference>
<dbReference type="SMART" id="SM00387">
    <property type="entry name" value="HATPase_c"/>
    <property type="match status" value="1"/>
</dbReference>
<dbReference type="SUPFAM" id="SSF47384">
    <property type="entry name" value="Homodimeric domain of signal transducing histidine kinase"/>
    <property type="match status" value="1"/>
</dbReference>
<dbReference type="InterPro" id="IPR050736">
    <property type="entry name" value="Sensor_HK_Regulatory"/>
</dbReference>
<keyword evidence="4 7" id="KW-0418">Kinase</keyword>
<gene>
    <name evidence="7" type="ORF">KL86APRO_11677</name>
</gene>
<name>A0A212JUM7_9PROT</name>
<dbReference type="Gene3D" id="1.10.287.130">
    <property type="match status" value="1"/>
</dbReference>
<keyword evidence="3 7" id="KW-0808">Transferase</keyword>
<evidence type="ECO:0000256" key="5">
    <source>
        <dbReference type="ARBA" id="ARBA00023012"/>
    </source>
</evidence>
<dbReference type="EMBL" id="FLUO01000001">
    <property type="protein sequence ID" value="SBW03068.1"/>
    <property type="molecule type" value="Genomic_DNA"/>
</dbReference>
<protein>
    <recommendedName>
        <fullName evidence="2">histidine kinase</fullName>
        <ecNumber evidence="2">2.7.13.3</ecNumber>
    </recommendedName>
</protein>
<dbReference type="Gene3D" id="3.30.565.10">
    <property type="entry name" value="Histidine kinase-like ATPase, C-terminal domain"/>
    <property type="match status" value="2"/>
</dbReference>
<dbReference type="Pfam" id="PF00512">
    <property type="entry name" value="HisKA"/>
    <property type="match status" value="1"/>
</dbReference>
<dbReference type="GO" id="GO:0000155">
    <property type="term" value="F:phosphorelay sensor kinase activity"/>
    <property type="evidence" value="ECO:0007669"/>
    <property type="project" value="InterPro"/>
</dbReference>